<sequence>STTDCLKIQTVNPDAYRVLVLFLKDEKAEFHTYQLKEDKPLLVVIRNLHPTTPLNLIKEELAVHLFE</sequence>
<dbReference type="AlphaFoldDB" id="A0A6G0VRA0"/>
<dbReference type="OrthoDB" id="10035396at2759"/>
<name>A0A6G0VRA0_APHCR</name>
<protein>
    <submittedName>
        <fullName evidence="1">Uncharacterized protein</fullName>
    </submittedName>
</protein>
<feature type="non-terminal residue" evidence="1">
    <location>
        <position position="1"/>
    </location>
</feature>
<evidence type="ECO:0000313" key="1">
    <source>
        <dbReference type="EMBL" id="KAF0703180.1"/>
    </source>
</evidence>
<keyword evidence="2" id="KW-1185">Reference proteome</keyword>
<accession>A0A6G0VRA0</accession>
<organism evidence="1 2">
    <name type="scientific">Aphis craccivora</name>
    <name type="common">Cowpea aphid</name>
    <dbReference type="NCBI Taxonomy" id="307492"/>
    <lineage>
        <taxon>Eukaryota</taxon>
        <taxon>Metazoa</taxon>
        <taxon>Ecdysozoa</taxon>
        <taxon>Arthropoda</taxon>
        <taxon>Hexapoda</taxon>
        <taxon>Insecta</taxon>
        <taxon>Pterygota</taxon>
        <taxon>Neoptera</taxon>
        <taxon>Paraneoptera</taxon>
        <taxon>Hemiptera</taxon>
        <taxon>Sternorrhyncha</taxon>
        <taxon>Aphidomorpha</taxon>
        <taxon>Aphidoidea</taxon>
        <taxon>Aphididae</taxon>
        <taxon>Aphidini</taxon>
        <taxon>Aphis</taxon>
        <taxon>Aphis</taxon>
    </lineage>
</organism>
<dbReference type="Proteomes" id="UP000478052">
    <property type="component" value="Unassembled WGS sequence"/>
</dbReference>
<evidence type="ECO:0000313" key="2">
    <source>
        <dbReference type="Proteomes" id="UP000478052"/>
    </source>
</evidence>
<feature type="non-terminal residue" evidence="1">
    <location>
        <position position="67"/>
    </location>
</feature>
<comment type="caution">
    <text evidence="1">The sequence shown here is derived from an EMBL/GenBank/DDBJ whole genome shotgun (WGS) entry which is preliminary data.</text>
</comment>
<gene>
    <name evidence="1" type="ORF">FWK35_00030177</name>
</gene>
<reference evidence="1 2" key="1">
    <citation type="submission" date="2019-08" db="EMBL/GenBank/DDBJ databases">
        <title>Whole genome of Aphis craccivora.</title>
        <authorList>
            <person name="Voronova N.V."/>
            <person name="Shulinski R.S."/>
            <person name="Bandarenka Y.V."/>
            <person name="Zhorov D.G."/>
            <person name="Warner D."/>
        </authorList>
    </citation>
    <scope>NUCLEOTIDE SEQUENCE [LARGE SCALE GENOMIC DNA]</scope>
    <source>
        <strain evidence="1">180601</strain>
        <tissue evidence="1">Whole Body</tissue>
    </source>
</reference>
<dbReference type="EMBL" id="VUJU01014010">
    <property type="protein sequence ID" value="KAF0703180.1"/>
    <property type="molecule type" value="Genomic_DNA"/>
</dbReference>
<proteinExistence type="predicted"/>